<gene>
    <name evidence="2" type="ORF">rCG_55827</name>
</gene>
<evidence type="ECO:0000313" key="3">
    <source>
        <dbReference type="Proteomes" id="UP000234681"/>
    </source>
</evidence>
<sequence>MASDNELGRLCPLLSGPPPFILLLIVSVCFFLQPHVLNKMPLAGSPSRWRLPCPM</sequence>
<name>A6JLW8_RAT</name>
<organism evidence="2 3">
    <name type="scientific">Rattus norvegicus</name>
    <name type="common">Rat</name>
    <dbReference type="NCBI Taxonomy" id="10116"/>
    <lineage>
        <taxon>Eukaryota</taxon>
        <taxon>Metazoa</taxon>
        <taxon>Chordata</taxon>
        <taxon>Craniata</taxon>
        <taxon>Vertebrata</taxon>
        <taxon>Euteleostomi</taxon>
        <taxon>Mammalia</taxon>
        <taxon>Eutheria</taxon>
        <taxon>Euarchontoglires</taxon>
        <taxon>Glires</taxon>
        <taxon>Rodentia</taxon>
        <taxon>Myomorpha</taxon>
        <taxon>Muroidea</taxon>
        <taxon>Muridae</taxon>
        <taxon>Murinae</taxon>
        <taxon>Rattus</taxon>
    </lineage>
</organism>
<feature type="transmembrane region" description="Helical" evidence="1">
    <location>
        <begin position="20"/>
        <end position="38"/>
    </location>
</feature>
<dbReference type="EMBL" id="CH473990">
    <property type="protein sequence ID" value="EDL78645.1"/>
    <property type="molecule type" value="Genomic_DNA"/>
</dbReference>
<evidence type="ECO:0000313" key="2">
    <source>
        <dbReference type="EMBL" id="EDL78645.1"/>
    </source>
</evidence>
<protein>
    <submittedName>
        <fullName evidence="2">RCG55827, isoform CRA_b</fullName>
    </submittedName>
</protein>
<keyword evidence="1" id="KW-1133">Transmembrane helix</keyword>
<dbReference type="Proteomes" id="UP000234681">
    <property type="component" value="Chromosome 17"/>
</dbReference>
<keyword evidence="1" id="KW-0472">Membrane</keyword>
<evidence type="ECO:0000256" key="1">
    <source>
        <dbReference type="SAM" id="Phobius"/>
    </source>
</evidence>
<accession>A6JLW8</accession>
<proteinExistence type="predicted"/>
<keyword evidence="1" id="KW-0812">Transmembrane</keyword>
<reference evidence="3" key="1">
    <citation type="submission" date="2005-09" db="EMBL/GenBank/DDBJ databases">
        <authorList>
            <person name="Mural R.J."/>
            <person name="Li P.W."/>
            <person name="Adams M.D."/>
            <person name="Amanatides P.G."/>
            <person name="Baden-Tillson H."/>
            <person name="Barnstead M."/>
            <person name="Chin S.H."/>
            <person name="Dew I."/>
            <person name="Evans C.A."/>
            <person name="Ferriera S."/>
            <person name="Flanigan M."/>
            <person name="Fosler C."/>
            <person name="Glodek A."/>
            <person name="Gu Z."/>
            <person name="Holt R.A."/>
            <person name="Jennings D."/>
            <person name="Kraft C.L."/>
            <person name="Lu F."/>
            <person name="Nguyen T."/>
            <person name="Nusskern D.R."/>
            <person name="Pfannkoch C.M."/>
            <person name="Sitter C."/>
            <person name="Sutton G.G."/>
            <person name="Venter J.C."/>
            <person name="Wang Z."/>
            <person name="Woodage T."/>
            <person name="Zheng X.H."/>
            <person name="Zhong F."/>
        </authorList>
    </citation>
    <scope>NUCLEOTIDE SEQUENCE [LARGE SCALE GENOMIC DNA]</scope>
    <source>
        <strain>BN</strain>
        <strain evidence="3">Sprague-Dawley</strain>
    </source>
</reference>
<dbReference type="AlphaFoldDB" id="A6JLW8"/>